<dbReference type="KEGG" id="mts:MTES_2780"/>
<evidence type="ECO:0000313" key="2">
    <source>
        <dbReference type="EMBL" id="BAJ75744.1"/>
    </source>
</evidence>
<reference evidence="2 3" key="1">
    <citation type="journal article" date="2011" name="J. Bacteriol.">
        <title>Genome sequence of Microbacterium testaceum StLB037, an N-acylhomoserine lactone-degrading bacterium isolated from potato leaves.</title>
        <authorList>
            <person name="Morohoshi T."/>
            <person name="Wang W.-Z."/>
            <person name="Someya N."/>
            <person name="Ikeda T."/>
        </authorList>
    </citation>
    <scope>NUCLEOTIDE SEQUENCE [LARGE SCALE GENOMIC DNA]</scope>
    <source>
        <strain evidence="2 3">StLB037</strain>
    </source>
</reference>
<gene>
    <name evidence="2" type="ordered locus">MTES_2780</name>
</gene>
<evidence type="ECO:0000256" key="1">
    <source>
        <dbReference type="SAM" id="Phobius"/>
    </source>
</evidence>
<dbReference type="STRING" id="979556.MTES_2780"/>
<feature type="transmembrane region" description="Helical" evidence="1">
    <location>
        <begin position="217"/>
        <end position="234"/>
    </location>
</feature>
<feature type="transmembrane region" description="Helical" evidence="1">
    <location>
        <begin position="246"/>
        <end position="268"/>
    </location>
</feature>
<protein>
    <recommendedName>
        <fullName evidence="4">DUF4436 domain-containing protein</fullName>
    </recommendedName>
</protein>
<dbReference type="eggNOG" id="ENOG5032V34">
    <property type="taxonomic scope" value="Bacteria"/>
</dbReference>
<dbReference type="InterPro" id="IPR027948">
    <property type="entry name" value="DUF4436"/>
</dbReference>
<sequence>MGGIVVAIIALYVTVVVLYASGSGVVSRGDDEVSPGAVSLVLTPEKMDAATSRLTVSLLPKQADGGEYTNGVTIDKPFAVLVSAVAGSTAVHYQPSELVAPTEVSFVMDGAIEQWPFDRYHVTSFVVAAVDDADGESVPLPTAVTVSGRGVTGWDITMAERDAGDGLLAVDISASRSGATVAFGIVLLTLMVIIPTLVLIVAIAVLRGRRKVEVTTLGWMGAMVFATIPLRNFLPGSPPIGSWIDYLIVLWVIAALVAGLVIFVIAWWRRGPA</sequence>
<reference key="2">
    <citation type="submission" date="2011-02" db="EMBL/GenBank/DDBJ databases">
        <title>Genome sequence of Microbacterium testaceum StLB037.</title>
        <authorList>
            <person name="Morohoshi T."/>
            <person name="Wang W.Z."/>
            <person name="Someya N."/>
            <person name="Ikeda T."/>
        </authorList>
    </citation>
    <scope>NUCLEOTIDE SEQUENCE</scope>
    <source>
        <strain>StLB037</strain>
    </source>
</reference>
<evidence type="ECO:0000313" key="3">
    <source>
        <dbReference type="Proteomes" id="UP000008975"/>
    </source>
</evidence>
<proteinExistence type="predicted"/>
<accession>E8N998</accession>
<organism evidence="2 3">
    <name type="scientific">Microbacterium testaceum (strain StLB037)</name>
    <dbReference type="NCBI Taxonomy" id="979556"/>
    <lineage>
        <taxon>Bacteria</taxon>
        <taxon>Bacillati</taxon>
        <taxon>Actinomycetota</taxon>
        <taxon>Actinomycetes</taxon>
        <taxon>Micrococcales</taxon>
        <taxon>Microbacteriaceae</taxon>
        <taxon>Microbacterium</taxon>
    </lineage>
</organism>
<dbReference type="HOGENOM" id="CLU_058994_0_0_11"/>
<keyword evidence="1" id="KW-0812">Transmembrane</keyword>
<dbReference type="Proteomes" id="UP000008975">
    <property type="component" value="Chromosome"/>
</dbReference>
<keyword evidence="1" id="KW-1133">Transmembrane helix</keyword>
<evidence type="ECO:0008006" key="4">
    <source>
        <dbReference type="Google" id="ProtNLM"/>
    </source>
</evidence>
<dbReference type="AlphaFoldDB" id="E8N998"/>
<dbReference type="Pfam" id="PF14494">
    <property type="entry name" value="DUF4436"/>
    <property type="match status" value="1"/>
</dbReference>
<keyword evidence="1" id="KW-0472">Membrane</keyword>
<dbReference type="EMBL" id="AP012052">
    <property type="protein sequence ID" value="BAJ75744.1"/>
    <property type="molecule type" value="Genomic_DNA"/>
</dbReference>
<name>E8N998_MICTS</name>
<feature type="transmembrane region" description="Helical" evidence="1">
    <location>
        <begin position="181"/>
        <end position="205"/>
    </location>
</feature>